<gene>
    <name evidence="2" type="ORF">TWF696_005470</name>
</gene>
<feature type="compositionally biased region" description="Acidic residues" evidence="1">
    <location>
        <begin position="688"/>
        <end position="704"/>
    </location>
</feature>
<feature type="compositionally biased region" description="Basic and acidic residues" evidence="1">
    <location>
        <begin position="132"/>
        <end position="144"/>
    </location>
</feature>
<dbReference type="Gene3D" id="1.25.40.20">
    <property type="entry name" value="Ankyrin repeat-containing domain"/>
    <property type="match status" value="2"/>
</dbReference>
<dbReference type="SUPFAM" id="SSF48403">
    <property type="entry name" value="Ankyrin repeat"/>
    <property type="match status" value="1"/>
</dbReference>
<name>A0AAV9V3K5_9PEZI</name>
<feature type="compositionally biased region" description="Low complexity" evidence="1">
    <location>
        <begin position="183"/>
        <end position="194"/>
    </location>
</feature>
<feature type="compositionally biased region" description="Polar residues" evidence="1">
    <location>
        <begin position="48"/>
        <end position="73"/>
    </location>
</feature>
<reference evidence="2 3" key="1">
    <citation type="submission" date="2019-10" db="EMBL/GenBank/DDBJ databases">
        <authorList>
            <person name="Palmer J.M."/>
        </authorList>
    </citation>
    <scope>NUCLEOTIDE SEQUENCE [LARGE SCALE GENOMIC DNA]</scope>
    <source>
        <strain evidence="2 3">TWF696</strain>
    </source>
</reference>
<dbReference type="InterPro" id="IPR036770">
    <property type="entry name" value="Ankyrin_rpt-contain_sf"/>
</dbReference>
<proteinExistence type="predicted"/>
<feature type="region of interest" description="Disordered" evidence="1">
    <location>
        <begin position="676"/>
        <end position="706"/>
    </location>
</feature>
<evidence type="ECO:0000313" key="3">
    <source>
        <dbReference type="Proteomes" id="UP001375240"/>
    </source>
</evidence>
<keyword evidence="3" id="KW-1185">Reference proteome</keyword>
<evidence type="ECO:0000256" key="1">
    <source>
        <dbReference type="SAM" id="MobiDB-lite"/>
    </source>
</evidence>
<feature type="compositionally biased region" description="Basic and acidic residues" evidence="1">
    <location>
        <begin position="98"/>
        <end position="109"/>
    </location>
</feature>
<feature type="region of interest" description="Disordered" evidence="1">
    <location>
        <begin position="27"/>
        <end position="194"/>
    </location>
</feature>
<accession>A0AAV9V3K5</accession>
<organism evidence="2 3">
    <name type="scientific">Orbilia brochopaga</name>
    <dbReference type="NCBI Taxonomy" id="3140254"/>
    <lineage>
        <taxon>Eukaryota</taxon>
        <taxon>Fungi</taxon>
        <taxon>Dikarya</taxon>
        <taxon>Ascomycota</taxon>
        <taxon>Pezizomycotina</taxon>
        <taxon>Orbiliomycetes</taxon>
        <taxon>Orbiliales</taxon>
        <taxon>Orbiliaceae</taxon>
        <taxon>Orbilia</taxon>
    </lineage>
</organism>
<sequence length="818" mass="90984">MDLSNQTMPTGDLKAAMEKLLQKDEQAVNKSWGFDDGDEGDTTDGTTQHLNQISVNPGDSDSNTNNAKLSSNARDWGFDDSDEEETASSPGRNSVYPHKSDALRAKPSEGADWGFDDSDGEQTADSNPRKVATSEKSGDDNRELSDDDDSVYTYEPSDMGESTELNGKPSNNDNDWMSEDESGSSGSDSSNSRSKYIQSILEAIEKEREGKSKIPLLRTPLGSAVGALDVDLVRQRLPDHDVKILDYSDNTLIHLVADPQLNDDAASRFTSWEELLEATRGVVRLLVDSGLDIDAVNKSGDTPLLSTIGRFKGGYYKNVYPHEEPRGNDRWGEGHVIIALLEVGANIDRLASVRSDVCDQIWEERGRGSSSDDEELEIKEVSTLDLWITVDSSKIRFPEKYDDVLRTLFSKMPNPNVRREGKTVLHRLVESELSVDRKCHLIRTLLESETTRPLNIDSLDDTGKTPFLHALRTARATASEMIQLADFFLELGARPEIVSARGATAISGVYLNVFLEPDSKRCEVIEHLIKSTPSLGDSTNGNNKLVMVTPIWILASALYTGDIATARLLLKLGMKHRLHEAVNFPANSSGSKVPLSRELKVLRRQRATLTVFDIAFYSLTMENNAWEEFLRKYDDSLKSVTNSYDEDIDEDEEDETDNETWSCKSSTHAACQCNKNADEGDGSSQGEWETDGETEDTDGDDEPGDIYIPLTFDDDDEEIASTDDKVDDGFASLKDIINHVTGTEDKDITTIEKRIRPDERLGVMNLAAGILFGVHRDFWASFCKHYKIPDDDFSLLLKEDVIHVPTELLMSLKTIFQN</sequence>
<dbReference type="AlphaFoldDB" id="A0AAV9V3K5"/>
<feature type="compositionally biased region" description="Polar residues" evidence="1">
    <location>
        <begin position="163"/>
        <end position="175"/>
    </location>
</feature>
<comment type="caution">
    <text evidence="2">The sequence shown here is derived from an EMBL/GenBank/DDBJ whole genome shotgun (WGS) entry which is preliminary data.</text>
</comment>
<dbReference type="Proteomes" id="UP001375240">
    <property type="component" value="Unassembled WGS sequence"/>
</dbReference>
<evidence type="ECO:0000313" key="2">
    <source>
        <dbReference type="EMBL" id="KAK6353507.1"/>
    </source>
</evidence>
<protein>
    <submittedName>
        <fullName evidence="2">Uncharacterized protein</fullName>
    </submittedName>
</protein>
<dbReference type="EMBL" id="JAVHNQ010000003">
    <property type="protein sequence ID" value="KAK6353507.1"/>
    <property type="molecule type" value="Genomic_DNA"/>
</dbReference>